<dbReference type="PANTHER" id="PTHR44809">
    <property type="match status" value="1"/>
</dbReference>
<dbReference type="InterPro" id="IPR011990">
    <property type="entry name" value="TPR-like_helical_dom_sf"/>
</dbReference>
<dbReference type="InterPro" id="IPR052943">
    <property type="entry name" value="TMTC_O-mannosyl-trnsfr"/>
</dbReference>
<evidence type="ECO:0000313" key="2">
    <source>
        <dbReference type="EMBL" id="CAD7225738.1"/>
    </source>
</evidence>
<feature type="compositionally biased region" description="Polar residues" evidence="1">
    <location>
        <begin position="191"/>
        <end position="216"/>
    </location>
</feature>
<organism evidence="2">
    <name type="scientific">Cyprideis torosa</name>
    <dbReference type="NCBI Taxonomy" id="163714"/>
    <lineage>
        <taxon>Eukaryota</taxon>
        <taxon>Metazoa</taxon>
        <taxon>Ecdysozoa</taxon>
        <taxon>Arthropoda</taxon>
        <taxon>Crustacea</taxon>
        <taxon>Oligostraca</taxon>
        <taxon>Ostracoda</taxon>
        <taxon>Podocopa</taxon>
        <taxon>Podocopida</taxon>
        <taxon>Cytherocopina</taxon>
        <taxon>Cytheroidea</taxon>
        <taxon>Cytherideidae</taxon>
        <taxon>Cyprideis</taxon>
    </lineage>
</organism>
<dbReference type="Gene3D" id="1.25.40.10">
    <property type="entry name" value="Tetratricopeptide repeat domain"/>
    <property type="match status" value="2"/>
</dbReference>
<dbReference type="AlphaFoldDB" id="A0A7R8ZIJ2"/>
<dbReference type="PROSITE" id="PS50005">
    <property type="entry name" value="TPR"/>
    <property type="match status" value="1"/>
</dbReference>
<dbReference type="Pfam" id="PF14559">
    <property type="entry name" value="TPR_19"/>
    <property type="match status" value="1"/>
</dbReference>
<gene>
    <name evidence="2" type="ORF">CTOB1V02_LOCUS3670</name>
</gene>
<feature type="region of interest" description="Disordered" evidence="1">
    <location>
        <begin position="191"/>
        <end position="221"/>
    </location>
</feature>
<dbReference type="PANTHER" id="PTHR44809:SF1">
    <property type="entry name" value="PROTEIN O-MANNOSYL-TRANSFERASE TMTC1"/>
    <property type="match status" value="1"/>
</dbReference>
<dbReference type="Pfam" id="PF13414">
    <property type="entry name" value="TPR_11"/>
    <property type="match status" value="1"/>
</dbReference>
<dbReference type="SMART" id="SM00028">
    <property type="entry name" value="TPR"/>
    <property type="match status" value="3"/>
</dbReference>
<dbReference type="InterPro" id="IPR019734">
    <property type="entry name" value="TPR_rpt"/>
</dbReference>
<dbReference type="OrthoDB" id="10032188at2759"/>
<name>A0A7R8ZIJ2_9CRUS</name>
<accession>A0A7R8ZIJ2</accession>
<reference evidence="2" key="1">
    <citation type="submission" date="2020-11" db="EMBL/GenBank/DDBJ databases">
        <authorList>
            <person name="Tran Van P."/>
        </authorList>
    </citation>
    <scope>NUCLEOTIDE SEQUENCE</scope>
</reference>
<evidence type="ECO:0000256" key="1">
    <source>
        <dbReference type="SAM" id="MobiDB-lite"/>
    </source>
</evidence>
<protein>
    <submittedName>
        <fullName evidence="2">Uncharacterized protein</fullName>
    </submittedName>
</protein>
<dbReference type="SUPFAM" id="SSF48452">
    <property type="entry name" value="TPR-like"/>
    <property type="match status" value="2"/>
</dbReference>
<proteinExistence type="predicted"/>
<dbReference type="EMBL" id="OB660651">
    <property type="protein sequence ID" value="CAD7225738.1"/>
    <property type="molecule type" value="Genomic_DNA"/>
</dbReference>
<sequence length="284" mass="31620">MNLGTDPVIGFCFLVALGWEKVLRRLSSSETSLRNIWIVASVILLIAFCTKTVSRNQDWSSRESLFLSGLKTLPNNAKMHYNFGNFLKDQEEKELAIQHYREALRLWPTYASAHNNLGTLLNDPLEAAEHFNQALQCQPGHVNALFNLANIKKENGSLDEAISLMKAVLDAQAPHLDAAGELNQLFHMQRTSETATSNHTKSSPPSSTAPNRIRNVSTRRHSSQVADIKVQTALGDESCFTVYLNGNQMEDTLQSLEGSLGFQNTPFEVYVELGIAYINKVRLG</sequence>